<dbReference type="PANTHER" id="PTHR37984">
    <property type="entry name" value="PROTEIN CBG26694"/>
    <property type="match status" value="1"/>
</dbReference>
<dbReference type="InterPro" id="IPR043502">
    <property type="entry name" value="DNA/RNA_pol_sf"/>
</dbReference>
<proteinExistence type="predicted"/>
<sequence length="119" mass="13639">MAIVEKSNGSLRLCIDPRPLNEALQIENFKLPTFDDVLPAFHKAKIFTKQDIKEAFWHIKRDEESSKLTTMIMPYGHFRWTHLPFGLNVSSEIFQRHLTQALEGLEGCINVADDIIVDG</sequence>
<organism evidence="2 3">
    <name type="scientific">Elysia crispata</name>
    <name type="common">lettuce slug</name>
    <dbReference type="NCBI Taxonomy" id="231223"/>
    <lineage>
        <taxon>Eukaryota</taxon>
        <taxon>Metazoa</taxon>
        <taxon>Spiralia</taxon>
        <taxon>Lophotrochozoa</taxon>
        <taxon>Mollusca</taxon>
        <taxon>Gastropoda</taxon>
        <taxon>Heterobranchia</taxon>
        <taxon>Euthyneura</taxon>
        <taxon>Panpulmonata</taxon>
        <taxon>Sacoglossa</taxon>
        <taxon>Placobranchoidea</taxon>
        <taxon>Plakobranchidae</taxon>
        <taxon>Elysia</taxon>
    </lineage>
</organism>
<dbReference type="Proteomes" id="UP001283361">
    <property type="component" value="Unassembled WGS sequence"/>
</dbReference>
<dbReference type="SUPFAM" id="SSF56672">
    <property type="entry name" value="DNA/RNA polymerases"/>
    <property type="match status" value="1"/>
</dbReference>
<dbReference type="InterPro" id="IPR050951">
    <property type="entry name" value="Retrovirus_Pol_polyprotein"/>
</dbReference>
<reference evidence="2" key="1">
    <citation type="journal article" date="2023" name="G3 (Bethesda)">
        <title>A reference genome for the long-term kleptoplast-retaining sea slug Elysia crispata morphotype clarki.</title>
        <authorList>
            <person name="Eastman K.E."/>
            <person name="Pendleton A.L."/>
            <person name="Shaikh M.A."/>
            <person name="Suttiyut T."/>
            <person name="Ogas R."/>
            <person name="Tomko P."/>
            <person name="Gavelis G."/>
            <person name="Widhalm J.R."/>
            <person name="Wisecaver J.H."/>
        </authorList>
    </citation>
    <scope>NUCLEOTIDE SEQUENCE</scope>
    <source>
        <strain evidence="2">ECLA1</strain>
    </source>
</reference>
<dbReference type="CDD" id="cd01647">
    <property type="entry name" value="RT_LTR"/>
    <property type="match status" value="1"/>
</dbReference>
<accession>A0AAE1DDA5</accession>
<feature type="domain" description="Reverse transcriptase" evidence="1">
    <location>
        <begin position="1"/>
        <end position="119"/>
    </location>
</feature>
<dbReference type="PROSITE" id="PS50878">
    <property type="entry name" value="RT_POL"/>
    <property type="match status" value="1"/>
</dbReference>
<dbReference type="InterPro" id="IPR000477">
    <property type="entry name" value="RT_dom"/>
</dbReference>
<dbReference type="AlphaFoldDB" id="A0AAE1DDA5"/>
<comment type="caution">
    <text evidence="2">The sequence shown here is derived from an EMBL/GenBank/DDBJ whole genome shotgun (WGS) entry which is preliminary data.</text>
</comment>
<evidence type="ECO:0000259" key="1">
    <source>
        <dbReference type="PROSITE" id="PS50878"/>
    </source>
</evidence>
<keyword evidence="3" id="KW-1185">Reference proteome</keyword>
<dbReference type="PANTHER" id="PTHR37984:SF8">
    <property type="entry name" value="CCHC-TYPE DOMAIN-CONTAINING PROTEIN"/>
    <property type="match status" value="1"/>
</dbReference>
<dbReference type="Gene3D" id="3.10.10.10">
    <property type="entry name" value="HIV Type 1 Reverse Transcriptase, subunit A, domain 1"/>
    <property type="match status" value="1"/>
</dbReference>
<evidence type="ECO:0000313" key="2">
    <source>
        <dbReference type="EMBL" id="KAK3765193.1"/>
    </source>
</evidence>
<evidence type="ECO:0000313" key="3">
    <source>
        <dbReference type="Proteomes" id="UP001283361"/>
    </source>
</evidence>
<name>A0AAE1DDA5_9GAST</name>
<dbReference type="EMBL" id="JAWDGP010004327">
    <property type="protein sequence ID" value="KAK3765193.1"/>
    <property type="molecule type" value="Genomic_DNA"/>
</dbReference>
<protein>
    <recommendedName>
        <fullName evidence="1">Reverse transcriptase domain-containing protein</fullName>
    </recommendedName>
</protein>
<dbReference type="Pfam" id="PF00078">
    <property type="entry name" value="RVT_1"/>
    <property type="match status" value="1"/>
</dbReference>
<gene>
    <name evidence="2" type="ORF">RRG08_051818</name>
</gene>